<keyword evidence="1" id="KW-0067">ATP-binding</keyword>
<dbReference type="OrthoDB" id="20966at2"/>
<keyword evidence="1" id="KW-0547">Nucleotide-binding</keyword>
<evidence type="ECO:0000313" key="4">
    <source>
        <dbReference type="Proteomes" id="UP000252415"/>
    </source>
</evidence>
<dbReference type="InterPro" id="IPR041356">
    <property type="entry name" value="PGM1_C"/>
</dbReference>
<organism evidence="3 4">
    <name type="scientific">Paenibacillus prosopidis</name>
    <dbReference type="NCBI Taxonomy" id="630520"/>
    <lineage>
        <taxon>Bacteria</taxon>
        <taxon>Bacillati</taxon>
        <taxon>Bacillota</taxon>
        <taxon>Bacilli</taxon>
        <taxon>Bacillales</taxon>
        <taxon>Paenibacillaceae</taxon>
        <taxon>Paenibacillus</taxon>
    </lineage>
</organism>
<dbReference type="PROSITE" id="PS50975">
    <property type="entry name" value="ATP_GRASP"/>
    <property type="match status" value="1"/>
</dbReference>
<sequence length="470" mass="52691">MTKTANNLAEEVGSSFSFTEWMTTHRHEGTIIWLFNIGAEEVWHAQPTGVADPAENRIVNRMEDMVWLLSREQDVLIMRAEPSRLWQDYMRSLGFPGPRVLFPSGAAEDEDTPISELVLRDAALLERLSRIGTAANDTVFVPYAVTNREQMIAAASGLRLIGGPAEASAVINDKVHSRELAARLGLRVTSGRICSSADEMMEAYYALRFEGYRKVVLKQPYNASGKGMFVADSEDRFSAWVRRMERMAKRSGETRWLVEGWLEPREDWNAQLWIGPSGETELFSVTRQLVNGTVYNGSEFATAADEAELVGYHSSILRVGQELARLGYVGVAGIDSIRTEFGGWIPVVEINGRFTLSTYISFLSYRFPNRFLRTRYRRLPADGTPGFDELLDLLRREHLLYERETGEGIIVYVSGTLPPAATTRAPGRLFTISVASTRERALGLENRLEAVLACFRNEAISCTSSYDPEC</sequence>
<comment type="caution">
    <text evidence="3">The sequence shown here is derived from an EMBL/GenBank/DDBJ whole genome shotgun (WGS) entry which is preliminary data.</text>
</comment>
<dbReference type="SUPFAM" id="SSF56059">
    <property type="entry name" value="Glutathione synthetase ATP-binding domain-like"/>
    <property type="match status" value="1"/>
</dbReference>
<accession>A0A368VVN6</accession>
<dbReference type="Pfam" id="PF18105">
    <property type="entry name" value="PGM1_C"/>
    <property type="match status" value="1"/>
</dbReference>
<dbReference type="Gene3D" id="3.30.470.20">
    <property type="entry name" value="ATP-grasp fold, B domain"/>
    <property type="match status" value="1"/>
</dbReference>
<dbReference type="EMBL" id="QPJD01000013">
    <property type="protein sequence ID" value="RCW43493.1"/>
    <property type="molecule type" value="Genomic_DNA"/>
</dbReference>
<evidence type="ECO:0000313" key="3">
    <source>
        <dbReference type="EMBL" id="RCW43493.1"/>
    </source>
</evidence>
<proteinExistence type="predicted"/>
<dbReference type="Proteomes" id="UP000252415">
    <property type="component" value="Unassembled WGS sequence"/>
</dbReference>
<keyword evidence="4" id="KW-1185">Reference proteome</keyword>
<dbReference type="Pfam" id="PF18604">
    <property type="entry name" value="PreAtp-grasp"/>
    <property type="match status" value="1"/>
</dbReference>
<reference evidence="3 4" key="1">
    <citation type="submission" date="2018-07" db="EMBL/GenBank/DDBJ databases">
        <title>Genomic Encyclopedia of Type Strains, Phase III (KMG-III): the genomes of soil and plant-associated and newly described type strains.</title>
        <authorList>
            <person name="Whitman W."/>
        </authorList>
    </citation>
    <scope>NUCLEOTIDE SEQUENCE [LARGE SCALE GENOMIC DNA]</scope>
    <source>
        <strain evidence="3 4">CECT 7506</strain>
    </source>
</reference>
<evidence type="ECO:0000259" key="2">
    <source>
        <dbReference type="PROSITE" id="PS50975"/>
    </source>
</evidence>
<dbReference type="InterPro" id="IPR011761">
    <property type="entry name" value="ATP-grasp"/>
</dbReference>
<dbReference type="AlphaFoldDB" id="A0A368VVN6"/>
<name>A0A368VVN6_9BACL</name>
<feature type="domain" description="ATP-grasp" evidence="2">
    <location>
        <begin position="178"/>
        <end position="395"/>
    </location>
</feature>
<gene>
    <name evidence="3" type="ORF">DFP97_113166</name>
</gene>
<dbReference type="RefSeq" id="WP_114382072.1">
    <property type="nucleotide sequence ID" value="NZ_QPJD01000013.1"/>
</dbReference>
<protein>
    <recommendedName>
        <fullName evidence="2">ATP-grasp domain-containing protein</fullName>
    </recommendedName>
</protein>
<dbReference type="InterPro" id="IPR040754">
    <property type="entry name" value="PreAtp-grasp"/>
</dbReference>
<evidence type="ECO:0000256" key="1">
    <source>
        <dbReference type="PROSITE-ProRule" id="PRU00409"/>
    </source>
</evidence>
<dbReference type="GO" id="GO:0046872">
    <property type="term" value="F:metal ion binding"/>
    <property type="evidence" value="ECO:0007669"/>
    <property type="project" value="InterPro"/>
</dbReference>
<dbReference type="GO" id="GO:0005524">
    <property type="term" value="F:ATP binding"/>
    <property type="evidence" value="ECO:0007669"/>
    <property type="project" value="UniProtKB-UniRule"/>
</dbReference>